<keyword evidence="5" id="KW-1133">Transmembrane helix</keyword>
<feature type="region of interest" description="Disordered" evidence="4">
    <location>
        <begin position="86"/>
        <end position="107"/>
    </location>
</feature>
<evidence type="ECO:0000256" key="3">
    <source>
        <dbReference type="ARBA" id="ARBA00023026"/>
    </source>
</evidence>
<dbReference type="InterPro" id="IPR052210">
    <property type="entry name" value="LysM1-like"/>
</dbReference>
<gene>
    <name evidence="8" type="ORF">BDZ85DRAFT_249410</name>
</gene>
<keyword evidence="1" id="KW-0147">Chitin-binding</keyword>
<proteinExistence type="predicted"/>
<evidence type="ECO:0000256" key="5">
    <source>
        <dbReference type="SAM" id="Phobius"/>
    </source>
</evidence>
<keyword evidence="3" id="KW-0843">Virulence</keyword>
<protein>
    <recommendedName>
        <fullName evidence="7">LysM domain-containing protein</fullName>
    </recommendedName>
</protein>
<dbReference type="SMART" id="SM00257">
    <property type="entry name" value="LysM"/>
    <property type="match status" value="2"/>
</dbReference>
<evidence type="ECO:0000256" key="2">
    <source>
        <dbReference type="ARBA" id="ARBA00022729"/>
    </source>
</evidence>
<dbReference type="CDD" id="cd00118">
    <property type="entry name" value="LysM"/>
    <property type="match status" value="3"/>
</dbReference>
<dbReference type="GO" id="GO:0008061">
    <property type="term" value="F:chitin binding"/>
    <property type="evidence" value="ECO:0007669"/>
    <property type="project" value="UniProtKB-KW"/>
</dbReference>
<evidence type="ECO:0000256" key="1">
    <source>
        <dbReference type="ARBA" id="ARBA00022669"/>
    </source>
</evidence>
<organism evidence="8 9">
    <name type="scientific">Elsinoe ampelina</name>
    <dbReference type="NCBI Taxonomy" id="302913"/>
    <lineage>
        <taxon>Eukaryota</taxon>
        <taxon>Fungi</taxon>
        <taxon>Dikarya</taxon>
        <taxon>Ascomycota</taxon>
        <taxon>Pezizomycotina</taxon>
        <taxon>Dothideomycetes</taxon>
        <taxon>Dothideomycetidae</taxon>
        <taxon>Myriangiales</taxon>
        <taxon>Elsinoaceae</taxon>
        <taxon>Elsinoe</taxon>
    </lineage>
</organism>
<dbReference type="OrthoDB" id="2281372at2759"/>
<feature type="chain" id="PRO_5025427725" description="LysM domain-containing protein" evidence="6">
    <location>
        <begin position="23"/>
        <end position="697"/>
    </location>
</feature>
<sequence>MSNSRRSSYLTVLLGLLSGCLAQANDPRCTWKTTAGRGATCQSIASEWLISVEEFISWNPAVGVGCVDGVQTGSEYCVEWTGALPSNPTSSVSSTTSSASSTTSSTTIVRPPTTTILITSTTNSRTTLITTTLAPPTTTSSTPSGPSPTQPGLITACKTFHKVVSGDTCQILVDKYRTFSLADFYKWNPDVGSSCASLFLDYYVCIGISGGNGGITPLPPPPAVSPTMENVNKNCATFHKVVSGDQCQALANEYNVPLSAFLSWNPPINSACTNLWLDYFVCVGSSVLGGFFDAYGGMDSITSISAFELVPSNTANPLRISGRVLGANAYPENTWVDWLNTVECQTATSPRRFSHDCATAAFVSGVSSAIQAVANDPAKVYGMNVAETNVIGPFYPRKNQRNAYTEDHIQGKSCTDCPGPANPRVTTSWKGSFLPAGTEYYLKSRRIKVTCKKACGAKDVNVQNLENVLPLVPAKIREMKGAGANFYVWRAATREVVGRCRVTYVQGIWFDRVDGGVDQVYGGEEAEQMANVELRNQRIQHHSHRRVSAAVGSLCCFHALNVPPSHHVSINGVDDPGDVQIARKARLVFEVHPTHSPKADQVQFFKVDEVAQIMIFIAGPILVLFVVARESQTLDATVVFLEMDQFRRADGDHVGVEIDPDIPRVFRMSSLCACLKRWRGCGSRMQLLASYRRINRF</sequence>
<evidence type="ECO:0000313" key="9">
    <source>
        <dbReference type="Proteomes" id="UP000799538"/>
    </source>
</evidence>
<dbReference type="SUPFAM" id="SSF54106">
    <property type="entry name" value="LysM domain"/>
    <property type="match status" value="2"/>
</dbReference>
<dbReference type="InterPro" id="IPR018392">
    <property type="entry name" value="LysM"/>
</dbReference>
<dbReference type="InterPro" id="IPR036779">
    <property type="entry name" value="LysM_dom_sf"/>
</dbReference>
<name>A0A6A6GCL9_9PEZI</name>
<reference evidence="9" key="1">
    <citation type="journal article" date="2020" name="Stud. Mycol.">
        <title>101 Dothideomycetes genomes: A test case for predicting lifestyles and emergence of pathogens.</title>
        <authorList>
            <person name="Haridas S."/>
            <person name="Albert R."/>
            <person name="Binder M."/>
            <person name="Bloem J."/>
            <person name="LaButti K."/>
            <person name="Salamov A."/>
            <person name="Andreopoulos B."/>
            <person name="Baker S."/>
            <person name="Barry K."/>
            <person name="Bills G."/>
            <person name="Bluhm B."/>
            <person name="Cannon C."/>
            <person name="Castanera R."/>
            <person name="Culley D."/>
            <person name="Daum C."/>
            <person name="Ezra D."/>
            <person name="Gonzalez J."/>
            <person name="Henrissat B."/>
            <person name="Kuo A."/>
            <person name="Liang C."/>
            <person name="Lipzen A."/>
            <person name="Lutzoni F."/>
            <person name="Magnuson J."/>
            <person name="Mondo S."/>
            <person name="Nolan M."/>
            <person name="Ohm R."/>
            <person name="Pangilinan J."/>
            <person name="Park H.-J."/>
            <person name="Ramirez L."/>
            <person name="Alfaro M."/>
            <person name="Sun H."/>
            <person name="Tritt A."/>
            <person name="Yoshinaga Y."/>
            <person name="Zwiers L.-H."/>
            <person name="Turgeon B."/>
            <person name="Goodwin S."/>
            <person name="Spatafora J."/>
            <person name="Crous P."/>
            <person name="Grigoriev I."/>
        </authorList>
    </citation>
    <scope>NUCLEOTIDE SEQUENCE [LARGE SCALE GENOMIC DNA]</scope>
    <source>
        <strain evidence="9">CECT 20119</strain>
    </source>
</reference>
<dbReference type="PANTHER" id="PTHR34997:SF2">
    <property type="entry name" value="LYSM DOMAIN-CONTAINING PROTEIN-RELATED"/>
    <property type="match status" value="1"/>
</dbReference>
<evidence type="ECO:0000256" key="6">
    <source>
        <dbReference type="SAM" id="SignalP"/>
    </source>
</evidence>
<dbReference type="Gene3D" id="3.10.350.10">
    <property type="entry name" value="LysM domain"/>
    <property type="match status" value="3"/>
</dbReference>
<accession>A0A6A6GCL9</accession>
<feature type="domain" description="LysM" evidence="7">
    <location>
        <begin position="30"/>
        <end position="78"/>
    </location>
</feature>
<dbReference type="AlphaFoldDB" id="A0A6A6GCL9"/>
<dbReference type="EMBL" id="ML992506">
    <property type="protein sequence ID" value="KAF2223462.1"/>
    <property type="molecule type" value="Genomic_DNA"/>
</dbReference>
<dbReference type="PROSITE" id="PS51782">
    <property type="entry name" value="LYSM"/>
    <property type="match status" value="3"/>
</dbReference>
<evidence type="ECO:0000259" key="7">
    <source>
        <dbReference type="PROSITE" id="PS51782"/>
    </source>
</evidence>
<dbReference type="Proteomes" id="UP000799538">
    <property type="component" value="Unassembled WGS sequence"/>
</dbReference>
<evidence type="ECO:0000313" key="8">
    <source>
        <dbReference type="EMBL" id="KAF2223462.1"/>
    </source>
</evidence>
<keyword evidence="9" id="KW-1185">Reference proteome</keyword>
<keyword evidence="5" id="KW-0472">Membrane</keyword>
<dbReference type="Pfam" id="PF01476">
    <property type="entry name" value="LysM"/>
    <property type="match status" value="1"/>
</dbReference>
<dbReference type="PROSITE" id="PS51257">
    <property type="entry name" value="PROKAR_LIPOPROTEIN"/>
    <property type="match status" value="1"/>
</dbReference>
<feature type="domain" description="LysM" evidence="7">
    <location>
        <begin position="237"/>
        <end position="283"/>
    </location>
</feature>
<keyword evidence="5" id="KW-0812">Transmembrane</keyword>
<feature type="domain" description="LysM" evidence="7">
    <location>
        <begin position="159"/>
        <end position="206"/>
    </location>
</feature>
<keyword evidence="2 6" id="KW-0732">Signal</keyword>
<feature type="transmembrane region" description="Helical" evidence="5">
    <location>
        <begin position="610"/>
        <end position="628"/>
    </location>
</feature>
<evidence type="ECO:0000256" key="4">
    <source>
        <dbReference type="SAM" id="MobiDB-lite"/>
    </source>
</evidence>
<dbReference type="PANTHER" id="PTHR34997">
    <property type="entry name" value="AM15"/>
    <property type="match status" value="1"/>
</dbReference>
<feature type="signal peptide" evidence="6">
    <location>
        <begin position="1"/>
        <end position="22"/>
    </location>
</feature>